<name>A0A382JA97_9ZZZZ</name>
<dbReference type="AlphaFoldDB" id="A0A382JA97"/>
<reference evidence="1" key="1">
    <citation type="submission" date="2018-05" db="EMBL/GenBank/DDBJ databases">
        <authorList>
            <person name="Lanie J.A."/>
            <person name="Ng W.-L."/>
            <person name="Kazmierczak K.M."/>
            <person name="Andrzejewski T.M."/>
            <person name="Davidsen T.M."/>
            <person name="Wayne K.J."/>
            <person name="Tettelin H."/>
            <person name="Glass J.I."/>
            <person name="Rusch D."/>
            <person name="Podicherti R."/>
            <person name="Tsui H.-C.T."/>
            <person name="Winkler M.E."/>
        </authorList>
    </citation>
    <scope>NUCLEOTIDE SEQUENCE</scope>
</reference>
<organism evidence="1">
    <name type="scientific">marine metagenome</name>
    <dbReference type="NCBI Taxonomy" id="408172"/>
    <lineage>
        <taxon>unclassified sequences</taxon>
        <taxon>metagenomes</taxon>
        <taxon>ecological metagenomes</taxon>
    </lineage>
</organism>
<gene>
    <name evidence="1" type="ORF">METZ01_LOCUS261071</name>
</gene>
<proteinExistence type="predicted"/>
<dbReference type="AntiFam" id="ANF00010">
    <property type="entry name" value="tRNA translation"/>
</dbReference>
<sequence>MTNSRNPSYTSGLGSFATRQFWWSPPAHSQVPGASRVRIDGLEFFRSLLRERRRVAQLGERFPDAEEVVGSSPAAPTSFLTCLPRYNTDSHNRSSNA</sequence>
<accession>A0A382JA97</accession>
<dbReference type="EMBL" id="UINC01072517">
    <property type="protein sequence ID" value="SVC08217.1"/>
    <property type="molecule type" value="Genomic_DNA"/>
</dbReference>
<protein>
    <submittedName>
        <fullName evidence="1">Uncharacterized protein</fullName>
    </submittedName>
</protein>
<evidence type="ECO:0000313" key="1">
    <source>
        <dbReference type="EMBL" id="SVC08217.1"/>
    </source>
</evidence>